<keyword evidence="1" id="KW-1133">Transmembrane helix</keyword>
<proteinExistence type="predicted"/>
<sequence length="60" mass="6459">MQNRIIEVLVAVATLALYIALIVLLPMVMAEAQGLAYLVALVIFIVTLSAAGYQLDKRVA</sequence>
<feature type="transmembrane region" description="Helical" evidence="1">
    <location>
        <begin position="7"/>
        <end position="29"/>
    </location>
</feature>
<name>A0ABT8M6J0_9EURY</name>
<evidence type="ECO:0000313" key="2">
    <source>
        <dbReference type="EMBL" id="MDN7023526.1"/>
    </source>
</evidence>
<feature type="transmembrane region" description="Helical" evidence="1">
    <location>
        <begin position="35"/>
        <end position="55"/>
    </location>
</feature>
<reference evidence="2" key="1">
    <citation type="submission" date="2019-05" db="EMBL/GenBank/DDBJ databases">
        <title>Methanoculleus sp. FWC-SCC1, a methanogenic archaeon isolated from deep marine cold seep.</title>
        <authorList>
            <person name="Chen Y.-W."/>
            <person name="Chen S.-C."/>
            <person name="Teng N.-H."/>
            <person name="Lai M.-C."/>
        </authorList>
    </citation>
    <scope>NUCLEOTIDE SEQUENCE</scope>
    <source>
        <strain evidence="2">FWC-SCC1</strain>
    </source>
</reference>
<evidence type="ECO:0000313" key="3">
    <source>
        <dbReference type="Proteomes" id="UP001168338"/>
    </source>
</evidence>
<comment type="caution">
    <text evidence="2">The sequence shown here is derived from an EMBL/GenBank/DDBJ whole genome shotgun (WGS) entry which is preliminary data.</text>
</comment>
<keyword evidence="3" id="KW-1185">Reference proteome</keyword>
<dbReference type="RefSeq" id="WP_301662568.1">
    <property type="nucleotide sequence ID" value="NZ_VCYH01000001.1"/>
</dbReference>
<dbReference type="EMBL" id="VCYH01000001">
    <property type="protein sequence ID" value="MDN7023526.1"/>
    <property type="molecule type" value="Genomic_DNA"/>
</dbReference>
<protein>
    <submittedName>
        <fullName evidence="2">Uncharacterized protein</fullName>
    </submittedName>
</protein>
<dbReference type="Proteomes" id="UP001168338">
    <property type="component" value="Unassembled WGS sequence"/>
</dbReference>
<gene>
    <name evidence="2" type="ORF">FGU65_01185</name>
</gene>
<accession>A0ABT8M6J0</accession>
<organism evidence="2 3">
    <name type="scientific">Methanoculleus frigidifontis</name>
    <dbReference type="NCBI Taxonomy" id="2584085"/>
    <lineage>
        <taxon>Archaea</taxon>
        <taxon>Methanobacteriati</taxon>
        <taxon>Methanobacteriota</taxon>
        <taxon>Stenosarchaea group</taxon>
        <taxon>Methanomicrobia</taxon>
        <taxon>Methanomicrobiales</taxon>
        <taxon>Methanomicrobiaceae</taxon>
        <taxon>Methanoculleus</taxon>
    </lineage>
</organism>
<evidence type="ECO:0000256" key="1">
    <source>
        <dbReference type="SAM" id="Phobius"/>
    </source>
</evidence>
<keyword evidence="1" id="KW-0812">Transmembrane</keyword>
<keyword evidence="1" id="KW-0472">Membrane</keyword>